<comment type="caution">
    <text evidence="1">The sequence shown here is derived from an EMBL/GenBank/DDBJ whole genome shotgun (WGS) entry which is preliminary data.</text>
</comment>
<sequence length="502" mass="56557">MPEVSKLQHIRLWPVRYLLTSLTGFVQSLLPCAARSSTTIGDPSQVSLEASPCKHCQDWVTINTLPDDALVEIFDFYVNHSKTETNGWHKLVHVCQRWRHVVFASPRRLNLQLMYKGKRPISEILDVWPVLPVVISQRHASRNFCWRNVAGALESEHRDRICAIHLSHIPSPHWERLAAAMQKPFPELTHLSVQPEGDTATSLPDSLDGSAPLLQELKLNNCPFQGLPKLLLSAGNHLVCLSLWNVPDSGYISPQDLGTALSVLSRLEFLHLGFQSPLYPASRPPPPLTHTVLPVLTFLAFRGVHEYLEDVLAQVEAPLLNKYYVSFSMNPDFVLPQLHRLISHAKSFQTCDRGAVVTSVDAIQFIIYRGTNLVLALEIRCTEWDRQLASLAQVCRSTFPHLSLVRLGIADDVPQVHWNNARWLELLDPFTAVKDLRLSYQVAKRVCPELEQVTHVLPALQNIILYDLSSMESVPKCIMTFVAARELSGHPVAVQLGYAHWT</sequence>
<name>A0ACC0UJJ6_9AGAM</name>
<proteinExistence type="predicted"/>
<dbReference type="EMBL" id="JAGFNK010000016">
    <property type="protein sequence ID" value="KAI9511813.1"/>
    <property type="molecule type" value="Genomic_DNA"/>
</dbReference>
<accession>A0ACC0UJJ6</accession>
<evidence type="ECO:0000313" key="2">
    <source>
        <dbReference type="Proteomes" id="UP001207468"/>
    </source>
</evidence>
<protein>
    <submittedName>
        <fullName evidence="1">Uncharacterized protein</fullName>
    </submittedName>
</protein>
<gene>
    <name evidence="1" type="ORF">F5148DRAFT_1280357</name>
</gene>
<keyword evidence="2" id="KW-1185">Reference proteome</keyword>
<dbReference type="Proteomes" id="UP001207468">
    <property type="component" value="Unassembled WGS sequence"/>
</dbReference>
<evidence type="ECO:0000313" key="1">
    <source>
        <dbReference type="EMBL" id="KAI9511813.1"/>
    </source>
</evidence>
<organism evidence="1 2">
    <name type="scientific">Russula earlei</name>
    <dbReference type="NCBI Taxonomy" id="71964"/>
    <lineage>
        <taxon>Eukaryota</taxon>
        <taxon>Fungi</taxon>
        <taxon>Dikarya</taxon>
        <taxon>Basidiomycota</taxon>
        <taxon>Agaricomycotina</taxon>
        <taxon>Agaricomycetes</taxon>
        <taxon>Russulales</taxon>
        <taxon>Russulaceae</taxon>
        <taxon>Russula</taxon>
    </lineage>
</organism>
<reference evidence="1" key="1">
    <citation type="submission" date="2021-03" db="EMBL/GenBank/DDBJ databases">
        <title>Evolutionary priming and transition to the ectomycorrhizal habit in an iconic lineage of mushroom-forming fungi: is preadaptation a requirement?</title>
        <authorList>
            <consortium name="DOE Joint Genome Institute"/>
            <person name="Looney B.P."/>
            <person name="Miyauchi S."/>
            <person name="Morin E."/>
            <person name="Drula E."/>
            <person name="Courty P.E."/>
            <person name="Chicoki N."/>
            <person name="Fauchery L."/>
            <person name="Kohler A."/>
            <person name="Kuo A."/>
            <person name="LaButti K."/>
            <person name="Pangilinan J."/>
            <person name="Lipzen A."/>
            <person name="Riley R."/>
            <person name="Andreopoulos W."/>
            <person name="He G."/>
            <person name="Johnson J."/>
            <person name="Barry K.W."/>
            <person name="Grigoriev I.V."/>
            <person name="Nagy L."/>
            <person name="Hibbett D."/>
            <person name="Henrissat B."/>
            <person name="Matheny P.B."/>
            <person name="Labbe J."/>
            <person name="Martin A.F."/>
        </authorList>
    </citation>
    <scope>NUCLEOTIDE SEQUENCE</scope>
    <source>
        <strain evidence="1">BPL698</strain>
    </source>
</reference>